<reference evidence="3" key="1">
    <citation type="submission" date="2020-07" db="EMBL/GenBank/DDBJ databases">
        <authorList>
            <person name="Lin J."/>
        </authorList>
    </citation>
    <scope>NUCLEOTIDE SEQUENCE</scope>
</reference>
<dbReference type="InterPro" id="IPR032535">
    <property type="entry name" value="Oberon_CC"/>
</dbReference>
<dbReference type="EMBL" id="LR862132">
    <property type="protein sequence ID" value="CAD1837649.1"/>
    <property type="molecule type" value="Genomic_DNA"/>
</dbReference>
<dbReference type="GO" id="GO:0010492">
    <property type="term" value="P:maintenance of shoot apical meristem identity"/>
    <property type="evidence" value="ECO:0007669"/>
    <property type="project" value="TreeGrafter"/>
</dbReference>
<dbReference type="AlphaFoldDB" id="A0A6V7Q393"/>
<feature type="coiled-coil region" evidence="1">
    <location>
        <begin position="107"/>
        <end position="203"/>
    </location>
</feature>
<sequence length="206" mass="23545">MLVKLEDKAKHSEVIKYVMAFFSDSESNFSISPTKSRTIAEGSSMIPSSNEGPKWVPSGLSDRVANLENAGSLSSMEFKRAGGQIGNVKQQNDFEKKPVVDELDSVVKFKQAEAKMYQERADDARREAEGLKRIVLAKNIRIEEDYNSRIAKLRLGEAEERRKQKLEELQVIERAQRDYLDLKIRMETDIRDLLLKMEAAKRNFST</sequence>
<evidence type="ECO:0000313" key="3">
    <source>
        <dbReference type="EMBL" id="CAD1837649.1"/>
    </source>
</evidence>
<accession>A0A6V7Q393</accession>
<organism evidence="3">
    <name type="scientific">Ananas comosus var. bracteatus</name>
    <name type="common">red pineapple</name>
    <dbReference type="NCBI Taxonomy" id="296719"/>
    <lineage>
        <taxon>Eukaryota</taxon>
        <taxon>Viridiplantae</taxon>
        <taxon>Streptophyta</taxon>
        <taxon>Embryophyta</taxon>
        <taxon>Tracheophyta</taxon>
        <taxon>Spermatophyta</taxon>
        <taxon>Magnoliopsida</taxon>
        <taxon>Liliopsida</taxon>
        <taxon>Poales</taxon>
        <taxon>Bromeliaceae</taxon>
        <taxon>Bromelioideae</taxon>
        <taxon>Ananas</taxon>
    </lineage>
</organism>
<dbReference type="PANTHER" id="PTHR21736:SF20">
    <property type="entry name" value="PROTEIN OBERON 4"/>
    <property type="match status" value="1"/>
</dbReference>
<dbReference type="InterPro" id="IPR004082">
    <property type="entry name" value="OBERON"/>
</dbReference>
<proteinExistence type="predicted"/>
<feature type="domain" description="Oberon coiled-coil region" evidence="2">
    <location>
        <begin position="91"/>
        <end position="194"/>
    </location>
</feature>
<dbReference type="PANTHER" id="PTHR21736">
    <property type="entry name" value="VERNALIZATION-INSENSITIVE PROTEIN 3"/>
    <property type="match status" value="1"/>
</dbReference>
<dbReference type="GO" id="GO:0010071">
    <property type="term" value="P:root meristem specification"/>
    <property type="evidence" value="ECO:0007669"/>
    <property type="project" value="TreeGrafter"/>
</dbReference>
<name>A0A6V7Q393_ANACO</name>
<dbReference type="GO" id="GO:0010468">
    <property type="term" value="P:regulation of gene expression"/>
    <property type="evidence" value="ECO:0007669"/>
    <property type="project" value="TreeGrafter"/>
</dbReference>
<dbReference type="PRINTS" id="PR01544">
    <property type="entry name" value="ARATH130DUF"/>
</dbReference>
<keyword evidence="1" id="KW-0175">Coiled coil</keyword>
<dbReference type="Pfam" id="PF16312">
    <property type="entry name" value="Oberon_cc"/>
    <property type="match status" value="1"/>
</dbReference>
<dbReference type="GO" id="GO:0005634">
    <property type="term" value="C:nucleus"/>
    <property type="evidence" value="ECO:0007669"/>
    <property type="project" value="TreeGrafter"/>
</dbReference>
<evidence type="ECO:0000256" key="1">
    <source>
        <dbReference type="SAM" id="Coils"/>
    </source>
</evidence>
<protein>
    <recommendedName>
        <fullName evidence="2">Oberon coiled-coil region domain-containing protein</fullName>
    </recommendedName>
</protein>
<dbReference type="GO" id="GO:0010078">
    <property type="term" value="P:maintenance of root meristem identity"/>
    <property type="evidence" value="ECO:0007669"/>
    <property type="project" value="TreeGrafter"/>
</dbReference>
<gene>
    <name evidence="3" type="ORF">CB5_LOCUS20860</name>
</gene>
<evidence type="ECO:0000259" key="2">
    <source>
        <dbReference type="Pfam" id="PF16312"/>
    </source>
</evidence>